<dbReference type="KEGG" id="hir:HETIRDRAFT_441642"/>
<feature type="region of interest" description="Disordered" evidence="1">
    <location>
        <begin position="1"/>
        <end position="27"/>
    </location>
</feature>
<protein>
    <submittedName>
        <fullName evidence="2">Uncharacterized protein</fullName>
    </submittedName>
</protein>
<reference evidence="2 3" key="1">
    <citation type="journal article" date="2012" name="New Phytol.">
        <title>Insight into trade-off between wood decay and parasitism from the genome of a fungal forest pathogen.</title>
        <authorList>
            <person name="Olson A."/>
            <person name="Aerts A."/>
            <person name="Asiegbu F."/>
            <person name="Belbahri L."/>
            <person name="Bouzid O."/>
            <person name="Broberg A."/>
            <person name="Canback B."/>
            <person name="Coutinho P.M."/>
            <person name="Cullen D."/>
            <person name="Dalman K."/>
            <person name="Deflorio G."/>
            <person name="van Diepen L.T."/>
            <person name="Dunand C."/>
            <person name="Duplessis S."/>
            <person name="Durling M."/>
            <person name="Gonthier P."/>
            <person name="Grimwood J."/>
            <person name="Fossdal C.G."/>
            <person name="Hansson D."/>
            <person name="Henrissat B."/>
            <person name="Hietala A."/>
            <person name="Himmelstrand K."/>
            <person name="Hoffmeister D."/>
            <person name="Hogberg N."/>
            <person name="James T.Y."/>
            <person name="Karlsson M."/>
            <person name="Kohler A."/>
            <person name="Kues U."/>
            <person name="Lee Y.H."/>
            <person name="Lin Y.C."/>
            <person name="Lind M."/>
            <person name="Lindquist E."/>
            <person name="Lombard V."/>
            <person name="Lucas S."/>
            <person name="Lunden K."/>
            <person name="Morin E."/>
            <person name="Murat C."/>
            <person name="Park J."/>
            <person name="Raffaello T."/>
            <person name="Rouze P."/>
            <person name="Salamov A."/>
            <person name="Schmutz J."/>
            <person name="Solheim H."/>
            <person name="Stahlberg J."/>
            <person name="Velez H."/>
            <person name="de Vries R.P."/>
            <person name="Wiebenga A."/>
            <person name="Woodward S."/>
            <person name="Yakovlev I."/>
            <person name="Garbelotto M."/>
            <person name="Martin F."/>
            <person name="Grigoriev I.V."/>
            <person name="Stenlid J."/>
        </authorList>
    </citation>
    <scope>NUCLEOTIDE SEQUENCE [LARGE SCALE GENOMIC DNA]</scope>
    <source>
        <strain evidence="2 3">TC 32-1</strain>
    </source>
</reference>
<evidence type="ECO:0000256" key="1">
    <source>
        <dbReference type="SAM" id="MobiDB-lite"/>
    </source>
</evidence>
<evidence type="ECO:0000313" key="2">
    <source>
        <dbReference type="EMBL" id="ETW78460.1"/>
    </source>
</evidence>
<organism evidence="2 3">
    <name type="scientific">Heterobasidion irregulare (strain TC 32-1)</name>
    <dbReference type="NCBI Taxonomy" id="747525"/>
    <lineage>
        <taxon>Eukaryota</taxon>
        <taxon>Fungi</taxon>
        <taxon>Dikarya</taxon>
        <taxon>Basidiomycota</taxon>
        <taxon>Agaricomycotina</taxon>
        <taxon>Agaricomycetes</taxon>
        <taxon>Russulales</taxon>
        <taxon>Bondarzewiaceae</taxon>
        <taxon>Heterobasidion</taxon>
        <taxon>Heterobasidion annosum species complex</taxon>
    </lineage>
</organism>
<keyword evidence="3" id="KW-1185">Reference proteome</keyword>
<name>W4JZF0_HETIT</name>
<evidence type="ECO:0000313" key="3">
    <source>
        <dbReference type="Proteomes" id="UP000030671"/>
    </source>
</evidence>
<sequence length="227" mass="24724">MCPSAVSGGRTDESRGVLTSSRDAGEPSSVIVTRRQVLFPPSAQAMSPSCAWVRRTGMCVHASDQDEAGWRGVNGRTWKTYGQGCAAHVGWLASSGEASLSCERARVFVGEQAVLAALLVAVAGRSGARTPLSVRRAREERKTGRRMGIWMESGSERRGAAIPAGCPGARKGRLEARALRIRSEATVEGKGARRWGWWRHLRDRERWLARGGLPQSLANWPRAYQAE</sequence>
<dbReference type="AlphaFoldDB" id="W4JZF0"/>
<dbReference type="HOGENOM" id="CLU_1219817_0_0_1"/>
<dbReference type="GeneID" id="20675379"/>
<accession>W4JZF0</accession>
<proteinExistence type="predicted"/>
<gene>
    <name evidence="2" type="ORF">HETIRDRAFT_441642</name>
</gene>
<dbReference type="InParanoid" id="W4JZF0"/>
<dbReference type="Proteomes" id="UP000030671">
    <property type="component" value="Unassembled WGS sequence"/>
</dbReference>
<dbReference type="RefSeq" id="XP_009550427.1">
    <property type="nucleotide sequence ID" value="XM_009552132.1"/>
</dbReference>
<dbReference type="EMBL" id="KI925462">
    <property type="protein sequence ID" value="ETW78460.1"/>
    <property type="molecule type" value="Genomic_DNA"/>
</dbReference>